<feature type="domain" description="BRCT" evidence="12">
    <location>
        <begin position="305"/>
        <end position="385"/>
    </location>
</feature>
<feature type="region of interest" description="Disordered" evidence="11">
    <location>
        <begin position="945"/>
        <end position="998"/>
    </location>
</feature>
<dbReference type="SMART" id="SM00382">
    <property type="entry name" value="AAA"/>
    <property type="match status" value="1"/>
</dbReference>
<dbReference type="InterPro" id="IPR003593">
    <property type="entry name" value="AAA+_ATPase"/>
</dbReference>
<dbReference type="OrthoDB" id="446168at2759"/>
<evidence type="ECO:0000256" key="1">
    <source>
        <dbReference type="ARBA" id="ARBA00004123"/>
    </source>
</evidence>
<feature type="compositionally biased region" description="Acidic residues" evidence="11">
    <location>
        <begin position="159"/>
        <end position="168"/>
    </location>
</feature>
<feature type="compositionally biased region" description="Low complexity" evidence="11">
    <location>
        <begin position="82"/>
        <end position="109"/>
    </location>
</feature>
<dbReference type="Gene3D" id="3.40.50.300">
    <property type="entry name" value="P-loop containing nucleotide triphosphate hydrolases"/>
    <property type="match status" value="1"/>
</dbReference>
<dbReference type="InterPro" id="IPR003959">
    <property type="entry name" value="ATPase_AAA_core"/>
</dbReference>
<dbReference type="GO" id="GO:0005634">
    <property type="term" value="C:nucleus"/>
    <property type="evidence" value="ECO:0007669"/>
    <property type="project" value="UniProtKB-SubCell"/>
</dbReference>
<dbReference type="FunFam" id="3.40.50.10190:FF:000001">
    <property type="entry name" value="Replication factor C subunit 1"/>
    <property type="match status" value="1"/>
</dbReference>
<dbReference type="SUPFAM" id="SSF52113">
    <property type="entry name" value="BRCT domain"/>
    <property type="match status" value="1"/>
</dbReference>
<dbReference type="STRING" id="58919.A0A316ZG00"/>
<feature type="compositionally biased region" description="Low complexity" evidence="11">
    <location>
        <begin position="227"/>
        <end position="238"/>
    </location>
</feature>
<dbReference type="GO" id="GO:0003689">
    <property type="term" value="F:DNA clamp loader activity"/>
    <property type="evidence" value="ECO:0007669"/>
    <property type="project" value="UniProtKB-UniRule"/>
</dbReference>
<protein>
    <recommendedName>
        <fullName evidence="3 10">Replication factor C subunit 1</fullName>
    </recommendedName>
</protein>
<keyword evidence="9 10" id="KW-0539">Nucleus</keyword>
<feature type="compositionally biased region" description="Low complexity" evidence="11">
    <location>
        <begin position="178"/>
        <end position="187"/>
    </location>
</feature>
<feature type="region of interest" description="Disordered" evidence="11">
    <location>
        <begin position="31"/>
        <end position="304"/>
    </location>
</feature>
<feature type="compositionally biased region" description="Acidic residues" evidence="11">
    <location>
        <begin position="949"/>
        <end position="971"/>
    </location>
</feature>
<evidence type="ECO:0000256" key="7">
    <source>
        <dbReference type="ARBA" id="ARBA00022840"/>
    </source>
</evidence>
<dbReference type="InterPro" id="IPR036420">
    <property type="entry name" value="BRCT_dom_sf"/>
</dbReference>
<gene>
    <name evidence="13" type="ORF">FA09DRAFT_315506</name>
</gene>
<evidence type="ECO:0000259" key="12">
    <source>
        <dbReference type="PROSITE" id="PS50172"/>
    </source>
</evidence>
<dbReference type="FunFam" id="3.40.50.300:FF:000395">
    <property type="entry name" value="Replication factor C subunit 1"/>
    <property type="match status" value="1"/>
</dbReference>
<dbReference type="Gene3D" id="3.40.50.10190">
    <property type="entry name" value="BRCT domain"/>
    <property type="match status" value="1"/>
</dbReference>
<evidence type="ECO:0000256" key="8">
    <source>
        <dbReference type="ARBA" id="ARBA00023125"/>
    </source>
</evidence>
<dbReference type="RefSeq" id="XP_025600243.1">
    <property type="nucleotide sequence ID" value="XM_025740805.1"/>
</dbReference>
<dbReference type="GO" id="GO:0006271">
    <property type="term" value="P:DNA strand elongation involved in DNA replication"/>
    <property type="evidence" value="ECO:0007669"/>
    <property type="project" value="UniProtKB-ARBA"/>
</dbReference>
<feature type="compositionally biased region" description="Low complexity" evidence="11">
    <location>
        <begin position="34"/>
        <end position="54"/>
    </location>
</feature>
<dbReference type="GO" id="GO:0006281">
    <property type="term" value="P:DNA repair"/>
    <property type="evidence" value="ECO:0007669"/>
    <property type="project" value="InterPro"/>
</dbReference>
<dbReference type="GO" id="GO:0003677">
    <property type="term" value="F:DNA binding"/>
    <property type="evidence" value="ECO:0007669"/>
    <property type="project" value="UniProtKB-KW"/>
</dbReference>
<evidence type="ECO:0000256" key="5">
    <source>
        <dbReference type="ARBA" id="ARBA00022705"/>
    </source>
</evidence>
<dbReference type="InterPro" id="IPR027417">
    <property type="entry name" value="P-loop_NTPase"/>
</dbReference>
<dbReference type="GO" id="GO:0005524">
    <property type="term" value="F:ATP binding"/>
    <property type="evidence" value="ECO:0007669"/>
    <property type="project" value="UniProtKB-UniRule"/>
</dbReference>
<keyword evidence="4" id="KW-0597">Phosphoprotein</keyword>
<keyword evidence="6 10" id="KW-0547">Nucleotide-binding</keyword>
<feature type="compositionally biased region" description="Low complexity" evidence="11">
    <location>
        <begin position="126"/>
        <end position="158"/>
    </location>
</feature>
<proteinExistence type="inferred from homology"/>
<dbReference type="InterPro" id="IPR001357">
    <property type="entry name" value="BRCT_dom"/>
</dbReference>
<dbReference type="InterPro" id="IPR012178">
    <property type="entry name" value="RFC1"/>
</dbReference>
<dbReference type="Pfam" id="PF25361">
    <property type="entry name" value="AAA_lid_RFC1"/>
    <property type="match status" value="1"/>
</dbReference>
<organism evidence="13 14">
    <name type="scientific">Tilletiopsis washingtonensis</name>
    <dbReference type="NCBI Taxonomy" id="58919"/>
    <lineage>
        <taxon>Eukaryota</taxon>
        <taxon>Fungi</taxon>
        <taxon>Dikarya</taxon>
        <taxon>Basidiomycota</taxon>
        <taxon>Ustilaginomycotina</taxon>
        <taxon>Exobasidiomycetes</taxon>
        <taxon>Entylomatales</taxon>
        <taxon>Entylomatales incertae sedis</taxon>
        <taxon>Tilletiopsis</taxon>
    </lineage>
</organism>
<dbReference type="PROSITE" id="PS50172">
    <property type="entry name" value="BRCT"/>
    <property type="match status" value="1"/>
</dbReference>
<dbReference type="Gene3D" id="1.20.272.10">
    <property type="match status" value="1"/>
</dbReference>
<dbReference type="FunFam" id="1.20.272.10:FF:000005">
    <property type="entry name" value="Replication factor C subunit 1"/>
    <property type="match status" value="1"/>
</dbReference>
<dbReference type="PIRSF" id="PIRSF036578">
    <property type="entry name" value="RFC1"/>
    <property type="match status" value="1"/>
</dbReference>
<dbReference type="InterPro" id="IPR013725">
    <property type="entry name" value="DNA_replication_fac_RFC1_C"/>
</dbReference>
<feature type="compositionally biased region" description="Basic residues" evidence="11">
    <location>
        <begin position="981"/>
        <end position="998"/>
    </location>
</feature>
<dbReference type="PANTHER" id="PTHR23389:SF6">
    <property type="entry name" value="REPLICATION FACTOR C SUBUNIT 1"/>
    <property type="match status" value="1"/>
</dbReference>
<dbReference type="AlphaFoldDB" id="A0A316ZG00"/>
<dbReference type="FunFam" id="1.10.8.60:FF:000021">
    <property type="entry name" value="Replication factor C subunit 1"/>
    <property type="match status" value="1"/>
</dbReference>
<sequence>MPPKQKKAPELIKGQSSLAGFFSNGRLAAVEQPAAARASTSASPGKSSKSTASPKKPKAPAGPAPPVEQLTEKITVAGYRPSASASPSPNKKTAAAATAAASSSSAAAKKSARPPIDESASDEEMAPPAAAKAAKPSKYFAEAESASGKSSGKNAADAIDLDDSEDDIPVAHAKRAAPKSSSSTPKAVPKRKAASDSESSDFEPAKPVSKARKSSASSTPTQARGGKSAAATASKSKAQPIELSDDDDDDAGPSKPKSKPSASKKAKMEKDENGEEKKEPPAWIAAAKRRAEGPQAPGSKEIPVGKPNCLAGLAFVFTGELSSLSREDATTLAKRYGAKVTGAPSSKTSYVVLGAEPGPSKIRAIEKNNLKSLDEDGFLALIAARGESKPDPDVLKKQAAEVAKYKKAAAEMLPKETKNAPAVDYSSALWTAKYAPRALKDLVGNGTAIAKMQDWLENWDRSLACGFKKPGKYAVGTHRALLVSGPPGIGKTSAAHLVAKLAGFNPIELNASDTRSKKLIESSLKETINNTSLDGWYHGGKSGMDSDSIRITDRTCLIMDEVDGMSGGDRGGVGAINVLIRKTKVPIICICNDAKSPKMKPLESTCAQLKFTRPDARTIRARMMSIAFREKMKISTEAMDQLVEAAQADIRLVINMLSTWNLSKKTMDFDEGKEMGAANMKPGMHTPFSLYSALSAPGMFSATNSKTLNEKSEYYFNDHSIMPLMVQTNYIHQRPVIAGRYSGREAEWKTMDLLTKAAVSISDGDMIDSMIHGPQQQWSLMPLHAIASCVRPMSHVFGQSNAGNGYGPGFPTWLGMNSKQQRLSRAAVELQARMRLAASGSRFEVREQYLPYFVSRLTAPLVENGQSGIPDVISFMDDYYLGLEDRDNILELGVGGNSMDVVLKKIPSAVKSSFTRQYNASDHPIAFYKGDASAGKIKKLKGEPAPDVLELEGAEEEVGDASDAESVSDGDLDLKKDKMVKAKKKPAAKGKGKAKAKA</sequence>
<evidence type="ECO:0000256" key="3">
    <source>
        <dbReference type="ARBA" id="ARBA00020401"/>
    </source>
</evidence>
<feature type="compositionally biased region" description="Basic and acidic residues" evidence="11">
    <location>
        <begin position="266"/>
        <end position="280"/>
    </location>
</feature>
<evidence type="ECO:0000256" key="10">
    <source>
        <dbReference type="PIRNR" id="PIRNR036578"/>
    </source>
</evidence>
<dbReference type="SUPFAM" id="SSF52540">
    <property type="entry name" value="P-loop containing nucleoside triphosphate hydrolases"/>
    <property type="match status" value="1"/>
</dbReference>
<accession>A0A316ZG00</accession>
<dbReference type="CDD" id="cd00009">
    <property type="entry name" value="AAA"/>
    <property type="match status" value="1"/>
</dbReference>
<evidence type="ECO:0000256" key="2">
    <source>
        <dbReference type="ARBA" id="ARBA00006116"/>
    </source>
</evidence>
<dbReference type="GO" id="GO:0016887">
    <property type="term" value="F:ATP hydrolysis activity"/>
    <property type="evidence" value="ECO:0007669"/>
    <property type="project" value="InterPro"/>
</dbReference>
<dbReference type="CDD" id="cd18140">
    <property type="entry name" value="HLD_clamp_RFC"/>
    <property type="match status" value="1"/>
</dbReference>
<keyword evidence="8" id="KW-0238">DNA-binding</keyword>
<dbReference type="GeneID" id="37268349"/>
<dbReference type="Pfam" id="PF00004">
    <property type="entry name" value="AAA"/>
    <property type="match status" value="1"/>
</dbReference>
<evidence type="ECO:0000313" key="13">
    <source>
        <dbReference type="EMBL" id="PWN99964.1"/>
    </source>
</evidence>
<comment type="similarity">
    <text evidence="2 10">Belongs to the activator 1 large subunit family.</text>
</comment>
<keyword evidence="7 10" id="KW-0067">ATP-binding</keyword>
<dbReference type="Gene3D" id="1.10.8.60">
    <property type="match status" value="1"/>
</dbReference>
<evidence type="ECO:0000313" key="14">
    <source>
        <dbReference type="Proteomes" id="UP000245946"/>
    </source>
</evidence>
<keyword evidence="5 10" id="KW-0235">DNA replication</keyword>
<dbReference type="Pfam" id="PF08519">
    <property type="entry name" value="RFC1"/>
    <property type="match status" value="1"/>
</dbReference>
<dbReference type="InterPro" id="IPR008921">
    <property type="entry name" value="DNA_pol3_clamp-load_cplx_C"/>
</dbReference>
<dbReference type="EMBL" id="KZ819286">
    <property type="protein sequence ID" value="PWN99964.1"/>
    <property type="molecule type" value="Genomic_DNA"/>
</dbReference>
<evidence type="ECO:0000256" key="4">
    <source>
        <dbReference type="ARBA" id="ARBA00022553"/>
    </source>
</evidence>
<keyword evidence="14" id="KW-1185">Reference proteome</keyword>
<reference evidence="13 14" key="1">
    <citation type="journal article" date="2018" name="Mol. Biol. Evol.">
        <title>Broad Genomic Sampling Reveals a Smut Pathogenic Ancestry of the Fungal Clade Ustilaginomycotina.</title>
        <authorList>
            <person name="Kijpornyongpan T."/>
            <person name="Mondo S.J."/>
            <person name="Barry K."/>
            <person name="Sandor L."/>
            <person name="Lee J."/>
            <person name="Lipzen A."/>
            <person name="Pangilinan J."/>
            <person name="LaButti K."/>
            <person name="Hainaut M."/>
            <person name="Henrissat B."/>
            <person name="Grigoriev I.V."/>
            <person name="Spatafora J.W."/>
            <person name="Aime M.C."/>
        </authorList>
    </citation>
    <scope>NUCLEOTIDE SEQUENCE [LARGE SCALE GENOMIC DNA]</scope>
    <source>
        <strain evidence="13 14">MCA 4186</strain>
    </source>
</reference>
<evidence type="ECO:0000256" key="11">
    <source>
        <dbReference type="SAM" id="MobiDB-lite"/>
    </source>
</evidence>
<evidence type="ECO:0000256" key="6">
    <source>
        <dbReference type="ARBA" id="ARBA00022741"/>
    </source>
</evidence>
<evidence type="ECO:0000256" key="9">
    <source>
        <dbReference type="ARBA" id="ARBA00023242"/>
    </source>
</evidence>
<dbReference type="Proteomes" id="UP000245946">
    <property type="component" value="Unassembled WGS sequence"/>
</dbReference>
<dbReference type="GO" id="GO:0005663">
    <property type="term" value="C:DNA replication factor C complex"/>
    <property type="evidence" value="ECO:0007669"/>
    <property type="project" value="InterPro"/>
</dbReference>
<dbReference type="SMART" id="SM00292">
    <property type="entry name" value="BRCT"/>
    <property type="match status" value="1"/>
</dbReference>
<dbReference type="InterPro" id="IPR047854">
    <property type="entry name" value="RFC_lid"/>
</dbReference>
<dbReference type="SUPFAM" id="SSF48019">
    <property type="entry name" value="post-AAA+ oligomerization domain-like"/>
    <property type="match status" value="1"/>
</dbReference>
<dbReference type="PANTHER" id="PTHR23389">
    <property type="entry name" value="CHROMOSOME TRANSMISSION FIDELITY FACTOR 18"/>
    <property type="match status" value="1"/>
</dbReference>
<comment type="subcellular location">
    <subcellularLocation>
        <location evidence="1 10">Nucleus</location>
    </subcellularLocation>
</comment>
<name>A0A316ZG00_9BASI</name>
<dbReference type="Pfam" id="PF00533">
    <property type="entry name" value="BRCT"/>
    <property type="match status" value="1"/>
</dbReference>
<feature type="compositionally biased region" description="Basic residues" evidence="11">
    <location>
        <begin position="256"/>
        <end position="265"/>
    </location>
</feature>